<gene>
    <name evidence="2" type="ORF">G7Y85_06110</name>
</gene>
<protein>
    <submittedName>
        <fullName evidence="2">Crotonase/enoyl-CoA hydratase family protein</fullName>
    </submittedName>
</protein>
<comment type="similarity">
    <text evidence="1">Belongs to the enoyl-CoA hydratase/isomerase family.</text>
</comment>
<dbReference type="EMBL" id="JAAMOW010000003">
    <property type="protein sequence ID" value="NGY04330.1"/>
    <property type="molecule type" value="Genomic_DNA"/>
</dbReference>
<comment type="caution">
    <text evidence="2">The sequence shown here is derived from an EMBL/GenBank/DDBJ whole genome shotgun (WGS) entry which is preliminary data.</text>
</comment>
<proteinExistence type="inferred from homology"/>
<name>A0A6M2BPW3_9GAMM</name>
<dbReference type="Gene3D" id="3.90.226.10">
    <property type="entry name" value="2-enoyl-CoA Hydratase, Chain A, domain 1"/>
    <property type="match status" value="1"/>
</dbReference>
<organism evidence="2 3">
    <name type="scientific">Solimonas terrae</name>
    <dbReference type="NCBI Taxonomy" id="1396819"/>
    <lineage>
        <taxon>Bacteria</taxon>
        <taxon>Pseudomonadati</taxon>
        <taxon>Pseudomonadota</taxon>
        <taxon>Gammaproteobacteria</taxon>
        <taxon>Nevskiales</taxon>
        <taxon>Nevskiaceae</taxon>
        <taxon>Solimonas</taxon>
    </lineage>
</organism>
<dbReference type="GO" id="GO:0003824">
    <property type="term" value="F:catalytic activity"/>
    <property type="evidence" value="ECO:0007669"/>
    <property type="project" value="UniProtKB-ARBA"/>
</dbReference>
<dbReference type="InterPro" id="IPR051053">
    <property type="entry name" value="ECH/Chromodomain_protein"/>
</dbReference>
<dbReference type="CDD" id="cd06558">
    <property type="entry name" value="crotonase-like"/>
    <property type="match status" value="1"/>
</dbReference>
<reference evidence="2 3" key="1">
    <citation type="journal article" date="2014" name="Int. J. Syst. Evol. Microbiol.">
        <title>Solimonas terrae sp. nov., isolated from soil.</title>
        <authorList>
            <person name="Kim S.J."/>
            <person name="Moon J.Y."/>
            <person name="Weon H.Y."/>
            <person name="Ahn J.H."/>
            <person name="Chen W.M."/>
            <person name="Kwon S.W."/>
        </authorList>
    </citation>
    <scope>NUCLEOTIDE SEQUENCE [LARGE SCALE GENOMIC DNA]</scope>
    <source>
        <strain evidence="2 3">KIS83-12</strain>
    </source>
</reference>
<dbReference type="Proteomes" id="UP000472676">
    <property type="component" value="Unassembled WGS sequence"/>
</dbReference>
<sequence>MSSEYRCIRYDVSDGIATLCYRRPDKLNAFTAQMTREVIDAFDRSDADDAVRAVIVTGAGRAFSAGADLSGGADTFASFSLQGEDSPLRPDGSFDYGRECARDIGGLLTLRIFRSLKPVIAAINGVAAGMGVTATLAMDFRLAVPGVKFALPFARRGIVPESASAYFLPRLVGLPKALEWCYGGNAFLSDEAHEAGLVQSLYAPDELLPAARALARRLTEGSAPVSVALTRQMLWRGLDMTHPMEAHRIDSRGVVSRSRSADAREGVQSFLDKRAACYPDRVSTDMPDFFPWWQEPPYH</sequence>
<dbReference type="NCBIfam" id="NF006109">
    <property type="entry name" value="PRK08260.1"/>
    <property type="match status" value="1"/>
</dbReference>
<accession>A0A6M2BPW3</accession>
<dbReference type="RefSeq" id="WP_166253501.1">
    <property type="nucleotide sequence ID" value="NZ_JAAMOW010000003.1"/>
</dbReference>
<dbReference type="AlphaFoldDB" id="A0A6M2BPW3"/>
<evidence type="ECO:0000313" key="2">
    <source>
        <dbReference type="EMBL" id="NGY04330.1"/>
    </source>
</evidence>
<dbReference type="PANTHER" id="PTHR43684">
    <property type="match status" value="1"/>
</dbReference>
<keyword evidence="3" id="KW-1185">Reference proteome</keyword>
<dbReference type="InterPro" id="IPR029045">
    <property type="entry name" value="ClpP/crotonase-like_dom_sf"/>
</dbReference>
<evidence type="ECO:0000256" key="1">
    <source>
        <dbReference type="ARBA" id="ARBA00005254"/>
    </source>
</evidence>
<dbReference type="InterPro" id="IPR001753">
    <property type="entry name" value="Enoyl-CoA_hydra/iso"/>
</dbReference>
<dbReference type="Pfam" id="PF00378">
    <property type="entry name" value="ECH_1"/>
    <property type="match status" value="2"/>
</dbReference>
<dbReference type="SUPFAM" id="SSF52096">
    <property type="entry name" value="ClpP/crotonase"/>
    <property type="match status" value="1"/>
</dbReference>
<evidence type="ECO:0000313" key="3">
    <source>
        <dbReference type="Proteomes" id="UP000472676"/>
    </source>
</evidence>
<dbReference type="PANTHER" id="PTHR43684:SF4">
    <property type="entry name" value="ENOYL-COA HYDRATASE_ISOMERASE FAMILY PROTEIN (AFU_ORTHOLOGUE AFUA_1G01890)"/>
    <property type="match status" value="1"/>
</dbReference>